<accession>A0A0D9ZH66</accession>
<reference evidence="2" key="1">
    <citation type="submission" date="2015-04" db="UniProtKB">
        <authorList>
            <consortium name="EnsemblPlants"/>
        </authorList>
    </citation>
    <scope>IDENTIFICATION</scope>
</reference>
<dbReference type="Gramene" id="OGLUM04G02660.1">
    <property type="protein sequence ID" value="OGLUM04G02660.1"/>
    <property type="gene ID" value="OGLUM04G02660"/>
</dbReference>
<protein>
    <submittedName>
        <fullName evidence="2">Uncharacterized protein</fullName>
    </submittedName>
</protein>
<feature type="compositionally biased region" description="Basic and acidic residues" evidence="1">
    <location>
        <begin position="19"/>
        <end position="29"/>
    </location>
</feature>
<dbReference type="Proteomes" id="UP000026961">
    <property type="component" value="Chromosome 4"/>
</dbReference>
<feature type="region of interest" description="Disordered" evidence="1">
    <location>
        <begin position="1"/>
        <end position="58"/>
    </location>
</feature>
<sequence>MVERDGARMIGTVPRHHGIREPTWQEEHASMAGIPASNSSTNSSPWCRSENGNMEEGAKGSFDISHNFFLLFY</sequence>
<proteinExistence type="predicted"/>
<evidence type="ECO:0000256" key="1">
    <source>
        <dbReference type="SAM" id="MobiDB-lite"/>
    </source>
</evidence>
<name>A0A0D9ZH66_9ORYZ</name>
<dbReference type="AlphaFoldDB" id="A0A0D9ZH66"/>
<reference evidence="2" key="2">
    <citation type="submission" date="2018-05" db="EMBL/GenBank/DDBJ databases">
        <title>OgluRS3 (Oryza glumaepatula Reference Sequence Version 3).</title>
        <authorList>
            <person name="Zhang J."/>
            <person name="Kudrna D."/>
            <person name="Lee S."/>
            <person name="Talag J."/>
            <person name="Welchert J."/>
            <person name="Wing R.A."/>
        </authorList>
    </citation>
    <scope>NUCLEOTIDE SEQUENCE [LARGE SCALE GENOMIC DNA]</scope>
</reference>
<feature type="compositionally biased region" description="Polar residues" evidence="1">
    <location>
        <begin position="36"/>
        <end position="52"/>
    </location>
</feature>
<dbReference type="EnsemblPlants" id="OGLUM04G02660.1">
    <property type="protein sequence ID" value="OGLUM04G02660.1"/>
    <property type="gene ID" value="OGLUM04G02660"/>
</dbReference>
<organism evidence="2">
    <name type="scientific">Oryza glumipatula</name>
    <dbReference type="NCBI Taxonomy" id="40148"/>
    <lineage>
        <taxon>Eukaryota</taxon>
        <taxon>Viridiplantae</taxon>
        <taxon>Streptophyta</taxon>
        <taxon>Embryophyta</taxon>
        <taxon>Tracheophyta</taxon>
        <taxon>Spermatophyta</taxon>
        <taxon>Magnoliopsida</taxon>
        <taxon>Liliopsida</taxon>
        <taxon>Poales</taxon>
        <taxon>Poaceae</taxon>
        <taxon>BOP clade</taxon>
        <taxon>Oryzoideae</taxon>
        <taxon>Oryzeae</taxon>
        <taxon>Oryzinae</taxon>
        <taxon>Oryza</taxon>
    </lineage>
</organism>
<evidence type="ECO:0000313" key="2">
    <source>
        <dbReference type="EnsemblPlants" id="OGLUM04G02660.1"/>
    </source>
</evidence>
<evidence type="ECO:0000313" key="3">
    <source>
        <dbReference type="Proteomes" id="UP000026961"/>
    </source>
</evidence>
<dbReference type="HOGENOM" id="CLU_200014_0_0_1"/>
<keyword evidence="3" id="KW-1185">Reference proteome</keyword>